<protein>
    <submittedName>
        <fullName evidence="4">EpsD protein</fullName>
    </submittedName>
</protein>
<organism evidence="4 5">
    <name type="scientific">Symbiodinium natans</name>
    <dbReference type="NCBI Taxonomy" id="878477"/>
    <lineage>
        <taxon>Eukaryota</taxon>
        <taxon>Sar</taxon>
        <taxon>Alveolata</taxon>
        <taxon>Dinophyceae</taxon>
        <taxon>Suessiales</taxon>
        <taxon>Symbiodiniaceae</taxon>
        <taxon>Symbiodinium</taxon>
    </lineage>
</organism>
<comment type="caution">
    <text evidence="4">The sequence shown here is derived from an EMBL/GenBank/DDBJ whole genome shotgun (WGS) entry which is preliminary data.</text>
</comment>
<dbReference type="InterPro" id="IPR001296">
    <property type="entry name" value="Glyco_trans_1"/>
</dbReference>
<dbReference type="CDD" id="cd03801">
    <property type="entry name" value="GT4_PimA-like"/>
    <property type="match status" value="1"/>
</dbReference>
<evidence type="ECO:0000313" key="5">
    <source>
        <dbReference type="Proteomes" id="UP000604046"/>
    </source>
</evidence>
<dbReference type="OrthoDB" id="526941at2759"/>
<gene>
    <name evidence="4" type="primary">epsD</name>
    <name evidence="4" type="ORF">SNAT2548_LOCUS10780</name>
</gene>
<sequence>MTGAQVPEMGAFAEGLQMGSWTCLCVRRWSPCACYIVAVGMAAWSMMLLQLHSSFGDVSMAAGTLDIMQSATRNSTTIIYVTGISSHCRQNLKLYCQLLADVCQNQRLKRENQAAGQRFHHVFIVEPQAAEQAADKDLISAAFTSCYHLYTLEFREDFSQALFESSHQHGFQPIVVTSCQQQGPLIPKYFWHTGCEFWADAYTSPLRHGAQFVASRATCDHDTLDFGLPWAVHKDFAEHVSRRAANVSDRRKAWRILKRAVVSRVSSGVPYELLHGGSTVSAMNRSHTARSECSQTSQTYPEHVWETLFHPGPGRLPRFYAALSRRVAKQEDAPLVTAGERILVVVAFYEKDAEYRANMLHFMQVCVIPDAQAGAPLDYVIVVNGETTVTFPKMWNLLVISRPNTCFDFGSWGIGLRKKTPRHKTFIVLNPTVMGPFLPKYFMAHWSSALVSLLTQKVRLVGTSMNCPDGVGRSLVHVMSMVMAFDEVALHIGMAAGIFDCAADKRAAMFREGDFAQLLRKSGFSAEALQASHSGTEWFRLPKHPKHRPPSGPSSQCPQLPNDVFFSAGRYFGMTAHPIEFVFYKTTRHIPEAMPILKTLSSQTATKVVDHKFVAVLSHSFQADGAPRALLDLSTQLVLNGLHVHAVGPDHGPLEAEYADWNITASVVPKLAAFWVSETFDFTLMDVVLDIFGDRVPVLVICNTILWTRAIHRLPRTRSSYPMFVWFIHEHEITANAPGLLPNTFWYGNQFSELDVASCNDTVSNADAVIFPADATRALWSSFDRGHLHTLYNFVRVSRVTSGAGLTTTDTTGDLRGLRTIRSEVRSEFGFPADTFIMSALGSICERKNQLKLLEPGVLKLLKERFSNNWLILLAGKNPKADRVTPKMVVKAAEAAGVSQNVRLIKFGPKNLRYVAAADLHISLSWLEVSPLNTLEAKVLGIPVLMTPAGGSHEQVIADQVDGYLLPDFETASFVKALRRIIFHPQALAEMGEVGRAGRATALALFSYQAAAPRVKLLMDKLLLGAPRASASVAIMIQLSDPSWTAIWPCVQHILDALHATGALCDIFCISPMGVEGNHDAARNHAAVRYFLAWQSSGVALHAGLLLQQLLMVRQLRLQHSFLFTLPSARLHQYKHLMTESMCGDVQRVQSIMEAFRNDGRISIVAPPQLMYTFSPADAKLHPLTQLNVTESNLLSMSILWNVTDMIPGFEDKWTAIVGASFWARSNRQVWHQIIHAAPRILAHMEKLQGECLRDCQLDGVEVLLPTAAGFTGLVKPASEVVDDHPPNFSPSLFRTPQKKPRPFGRNELTSLTLKAGSGMVALA</sequence>
<feature type="region of interest" description="Disordered" evidence="2">
    <location>
        <begin position="539"/>
        <end position="558"/>
    </location>
</feature>
<proteinExistence type="predicted"/>
<evidence type="ECO:0000259" key="3">
    <source>
        <dbReference type="Pfam" id="PF00534"/>
    </source>
</evidence>
<reference evidence="4" key="1">
    <citation type="submission" date="2021-02" db="EMBL/GenBank/DDBJ databases">
        <authorList>
            <person name="Dougan E. K."/>
            <person name="Rhodes N."/>
            <person name="Thang M."/>
            <person name="Chan C."/>
        </authorList>
    </citation>
    <scope>NUCLEOTIDE SEQUENCE</scope>
</reference>
<dbReference type="EMBL" id="CAJNDS010000913">
    <property type="protein sequence ID" value="CAE7240523.1"/>
    <property type="molecule type" value="Genomic_DNA"/>
</dbReference>
<dbReference type="Pfam" id="PF00534">
    <property type="entry name" value="Glycos_transf_1"/>
    <property type="match status" value="1"/>
</dbReference>
<keyword evidence="5" id="KW-1185">Reference proteome</keyword>
<keyword evidence="1" id="KW-0808">Transferase</keyword>
<evidence type="ECO:0000256" key="2">
    <source>
        <dbReference type="SAM" id="MobiDB-lite"/>
    </source>
</evidence>
<name>A0A812L5J2_9DINO</name>
<dbReference type="SUPFAM" id="SSF53756">
    <property type="entry name" value="UDP-Glycosyltransferase/glycogen phosphorylase"/>
    <property type="match status" value="1"/>
</dbReference>
<keyword evidence="1" id="KW-0328">Glycosyltransferase</keyword>
<accession>A0A812L5J2</accession>
<dbReference type="Gene3D" id="3.40.50.2000">
    <property type="entry name" value="Glycogen Phosphorylase B"/>
    <property type="match status" value="1"/>
</dbReference>
<dbReference type="Proteomes" id="UP000604046">
    <property type="component" value="Unassembled WGS sequence"/>
</dbReference>
<feature type="domain" description="Glycosyl transferase family 1" evidence="3">
    <location>
        <begin position="824"/>
        <end position="996"/>
    </location>
</feature>
<evidence type="ECO:0000256" key="1">
    <source>
        <dbReference type="ARBA" id="ARBA00022676"/>
    </source>
</evidence>
<evidence type="ECO:0000313" key="4">
    <source>
        <dbReference type="EMBL" id="CAE7240523.1"/>
    </source>
</evidence>
<dbReference type="GO" id="GO:0016757">
    <property type="term" value="F:glycosyltransferase activity"/>
    <property type="evidence" value="ECO:0007669"/>
    <property type="project" value="UniProtKB-KW"/>
</dbReference>
<dbReference type="PANTHER" id="PTHR12526">
    <property type="entry name" value="GLYCOSYLTRANSFERASE"/>
    <property type="match status" value="1"/>
</dbReference>